<dbReference type="Proteomes" id="UP000233482">
    <property type="component" value="Unassembled WGS sequence"/>
</dbReference>
<gene>
    <name evidence="1" type="ORF">CW686_00385</name>
</gene>
<dbReference type="AlphaFoldDB" id="A0A2N0VSC8"/>
<comment type="caution">
    <text evidence="1">The sequence shown here is derived from an EMBL/GenBank/DDBJ whole genome shotgun (WGS) entry which is preliminary data.</text>
</comment>
<organism evidence="1 2">
    <name type="scientific">Macrococcoides caseolyticum</name>
    <dbReference type="NCBI Taxonomy" id="69966"/>
    <lineage>
        <taxon>Bacteria</taxon>
        <taxon>Bacillati</taxon>
        <taxon>Bacillota</taxon>
        <taxon>Bacilli</taxon>
        <taxon>Bacillales</taxon>
        <taxon>Staphylococcaceae</taxon>
        <taxon>Macrococcoides</taxon>
    </lineage>
</organism>
<sequence length="71" mass="8451">MNQKYPLKRWTFVDTINLCLFIYVVLFVIDFKNHSGLSFIIIAAFIVWVLTVISKNIIISKKQKEQQYLKK</sequence>
<protein>
    <submittedName>
        <fullName evidence="1">Uncharacterized protein</fullName>
    </submittedName>
</protein>
<accession>A0A2N0VSC8</accession>
<proteinExistence type="predicted"/>
<evidence type="ECO:0000313" key="2">
    <source>
        <dbReference type="Proteomes" id="UP000233482"/>
    </source>
</evidence>
<evidence type="ECO:0000313" key="1">
    <source>
        <dbReference type="EMBL" id="PKE27285.1"/>
    </source>
</evidence>
<name>A0A2N0VSC8_9STAP</name>
<reference evidence="1 2" key="1">
    <citation type="submission" date="2017-12" db="EMBL/GenBank/DDBJ databases">
        <title>Genomics of Macrococcus caseolyticus.</title>
        <authorList>
            <person name="MacFadyen A.C."/>
            <person name="Paterson G.K."/>
        </authorList>
    </citation>
    <scope>NUCLEOTIDE SEQUENCE [LARGE SCALE GENOMIC DNA]</scope>
    <source>
        <strain evidence="1 2">5788_EF188</strain>
    </source>
</reference>
<dbReference type="GeneID" id="61129713"/>
<dbReference type="RefSeq" id="WP_041635832.1">
    <property type="nucleotide sequence ID" value="NZ_CABFNV010000003.1"/>
</dbReference>
<dbReference type="EMBL" id="PIXC01000001">
    <property type="protein sequence ID" value="PKE27285.1"/>
    <property type="molecule type" value="Genomic_DNA"/>
</dbReference>